<dbReference type="Gene3D" id="2.60.40.420">
    <property type="entry name" value="Cupredoxins - blue copper proteins"/>
    <property type="match status" value="1"/>
</dbReference>
<dbReference type="EMBL" id="AQHW01000005">
    <property type="protein sequence ID" value="KKB59322.1"/>
    <property type="molecule type" value="Genomic_DNA"/>
</dbReference>
<evidence type="ECO:0000313" key="2">
    <source>
        <dbReference type="EMBL" id="KKB59322.1"/>
    </source>
</evidence>
<evidence type="ECO:0000259" key="1">
    <source>
        <dbReference type="PROSITE" id="PS50835"/>
    </source>
</evidence>
<dbReference type="PATRIC" id="fig|1203610.3.peg.891"/>
<dbReference type="AlphaFoldDB" id="A0A0F5JPH8"/>
<accession>A0A0F5JPH8</accession>
<name>A0A0F5JPH8_9BACT</name>
<keyword evidence="3" id="KW-1185">Reference proteome</keyword>
<proteinExistence type="predicted"/>
<reference evidence="2 3" key="1">
    <citation type="submission" date="2013-04" db="EMBL/GenBank/DDBJ databases">
        <title>The Genome Sequence of Parabacteroides gordonii DSM 23371.</title>
        <authorList>
            <consortium name="The Broad Institute Genomics Platform"/>
            <person name="Earl A."/>
            <person name="Ward D."/>
            <person name="Feldgarden M."/>
            <person name="Gevers D."/>
            <person name="Martens E."/>
            <person name="Sakamoto M."/>
            <person name="Benno Y."/>
            <person name="Suzuki N."/>
            <person name="Matsunaga N."/>
            <person name="Koshihara K."/>
            <person name="Seki M."/>
            <person name="Komiya H."/>
            <person name="Walker B."/>
            <person name="Young S."/>
            <person name="Zeng Q."/>
            <person name="Gargeya S."/>
            <person name="Fitzgerald M."/>
            <person name="Haas B."/>
            <person name="Abouelleil A."/>
            <person name="Allen A.W."/>
            <person name="Alvarado L."/>
            <person name="Arachchi H.M."/>
            <person name="Berlin A.M."/>
            <person name="Chapman S.B."/>
            <person name="Gainer-Dewar J."/>
            <person name="Goldberg J."/>
            <person name="Griggs A."/>
            <person name="Gujja S."/>
            <person name="Hansen M."/>
            <person name="Howarth C."/>
            <person name="Imamovic A."/>
            <person name="Ireland A."/>
            <person name="Larimer J."/>
            <person name="McCowan C."/>
            <person name="Murphy C."/>
            <person name="Pearson M."/>
            <person name="Poon T.W."/>
            <person name="Priest M."/>
            <person name="Roberts A."/>
            <person name="Saif S."/>
            <person name="Shea T."/>
            <person name="Sisk P."/>
            <person name="Sykes S."/>
            <person name="Wortman J."/>
            <person name="Nusbaum C."/>
            <person name="Birren B."/>
        </authorList>
    </citation>
    <scope>NUCLEOTIDE SEQUENCE [LARGE SCALE GENOMIC DNA]</scope>
    <source>
        <strain evidence="2 3">MS-1</strain>
    </source>
</reference>
<comment type="caution">
    <text evidence="2">The sequence shown here is derived from an EMBL/GenBank/DDBJ whole genome shotgun (WGS) entry which is preliminary data.</text>
</comment>
<dbReference type="SUPFAM" id="SSF49503">
    <property type="entry name" value="Cupredoxins"/>
    <property type="match status" value="1"/>
</dbReference>
<dbReference type="Proteomes" id="UP000033035">
    <property type="component" value="Unassembled WGS sequence"/>
</dbReference>
<organism evidence="2 3">
    <name type="scientific">Parabacteroides gordonii MS-1 = DSM 23371</name>
    <dbReference type="NCBI Taxonomy" id="1203610"/>
    <lineage>
        <taxon>Bacteria</taxon>
        <taxon>Pseudomonadati</taxon>
        <taxon>Bacteroidota</taxon>
        <taxon>Bacteroidia</taxon>
        <taxon>Bacteroidales</taxon>
        <taxon>Tannerellaceae</taxon>
        <taxon>Parabacteroides</taxon>
    </lineage>
</organism>
<dbReference type="PROSITE" id="PS50835">
    <property type="entry name" value="IG_LIKE"/>
    <property type="match status" value="1"/>
</dbReference>
<dbReference type="HOGENOM" id="CLU_253640_0_0_10"/>
<dbReference type="RefSeq" id="WP_028726951.1">
    <property type="nucleotide sequence ID" value="NZ_AUAE01000011.1"/>
</dbReference>
<dbReference type="InterPro" id="IPR007110">
    <property type="entry name" value="Ig-like_dom"/>
</dbReference>
<dbReference type="STRING" id="1203610.HMPREF1536_00865"/>
<sequence length="1238" mass="134311">MKQIIQKYHLWLLCLMGAMMLLPDRAWGNVEIPSFTRDEIGYTIEVKGGDYRDDEDVPIVYKMDKGLEYYYSYTGELLSKDGIYTTTVKASQFDEGLLSISPSISKSIKDNETLIAGLNYAAQLFKRTDNIEVATLQDGVCVISETIGCYNISNINIEGYVTICSEGGEEISLYSVLFDVKNGGCLNVKDLEIDGKVIVAGGTVNLENVSIKDLTMTNGELFAKRVMFSSTLLMSGGMSTITEGPGDVAGNFSINGGTMNFSGNVSQLNLPEGSTGVLNITGGSNILGVDAKGGTLNISDGIIDRLNVGGTAVVSLSGGKYRSINISDPIVPENVLASGFGYYTWDRRFRPDLPFSASLLKDNKINYLVDGVQVKNKTNAGIYTNAIFEAAKKANIGPNGRDVRVIRNDDYSYSTVYRYEINSEVGLCWMAIALSGYVGISGDNDYNGIEYLTVEGGRHNEISPYSDIVLTKDLDMSSYDWIPLDLNVTFDGQGHRINGVKVKQADAAFFYSCRDVYNLIVSGTFEYIEDAYPWGGGAVAGLAISCHGCMINCGVEQSTINLYDGKASRDYYIGGLIASYATSVQNCYVNADINVRLILDEHKLPNPIDPRKGYIGGLVGYSSNTSYETKYVGNCYFNGSVNASCPEGVKIVRDNDFIGGNYGKVDCSTCYIGDEVSETTLNENVAAHNAALLEGEIEWKEWEVGSNGPVYKNSFSVIDFPLTLKAEGPGTFEGYYLTGEEDEEEKHDFQADTTIIFTNARTFHVTPKPGKGATLVDVVEVVKKLEEGVEKLDSIPREDIKANEEHKFLAQKSIELVARFRLDTLYIENDTTVLGGSDEITSVDNVEISAPGSEENEPAVVEIGNVTVQPKEEGEGGETLEAKTTITEEANVILKLSGTNNLGTLTNNGNVTIEKGDNAAEVSLTARVINTGTLIDNTGLITEVLDEDETPLLSVLKEEDADKNITPGETAFLSAKATVPAGATVTFQWQRGNAGTWTNIGEPTAYPEQTPVVTRAMKLDTEPEAVTYTNSYSEPLNAPGTYEYRCRIKREVTGGTAVSTTLSVYGTVTVESKAEPEPDPTPTVDSYTITLPSVVGATTDPVAGDYTVEEGSSFSFTLTLDAGYSQSAPVVKAGNETLQPDADGRYTFADVSRDLTISITGITPDLPTSNANINMPLRVWSHEGVLRLYCETKEVARIITFDGRLHKTLTVLGHVTETDLPKGIYLVLIKGEVFKLMN</sequence>
<gene>
    <name evidence="2" type="ORF">HMPREF1536_00865</name>
</gene>
<protein>
    <recommendedName>
        <fullName evidence="1">Ig-like domain-containing protein</fullName>
    </recommendedName>
</protein>
<dbReference type="InterPro" id="IPR008972">
    <property type="entry name" value="Cupredoxin"/>
</dbReference>
<feature type="domain" description="Ig-like" evidence="1">
    <location>
        <begin position="951"/>
        <end position="1063"/>
    </location>
</feature>
<evidence type="ECO:0000313" key="3">
    <source>
        <dbReference type="Proteomes" id="UP000033035"/>
    </source>
</evidence>